<proteinExistence type="predicted"/>
<sequence>MERLLAVNALTDSVLGAAQGAGTGIAAAPRLGFEA</sequence>
<dbReference type="EMBL" id="QBKU01000011">
    <property type="protein sequence ID" value="PTX72334.1"/>
    <property type="molecule type" value="Genomic_DNA"/>
</dbReference>
<reference evidence="1 2" key="1">
    <citation type="submission" date="2018-04" db="EMBL/GenBank/DDBJ databases">
        <title>Genomic Encyclopedia of Archaeal and Bacterial Type Strains, Phase II (KMG-II): from individual species to whole genera.</title>
        <authorList>
            <person name="Goeker M."/>
        </authorList>
    </citation>
    <scope>NUCLEOTIDE SEQUENCE [LARGE SCALE GENOMIC DNA]</scope>
    <source>
        <strain evidence="1 2">DSM 12244</strain>
    </source>
</reference>
<dbReference type="Proteomes" id="UP000244092">
    <property type="component" value="Unassembled WGS sequence"/>
</dbReference>
<comment type="caution">
    <text evidence="1">The sequence shown here is derived from an EMBL/GenBank/DDBJ whole genome shotgun (WGS) entry which is preliminary data.</text>
</comment>
<accession>A0A2T6CAT2</accession>
<evidence type="ECO:0000313" key="2">
    <source>
        <dbReference type="Proteomes" id="UP000244092"/>
    </source>
</evidence>
<gene>
    <name evidence="1" type="ORF">C8N31_11145</name>
</gene>
<protein>
    <submittedName>
        <fullName evidence="1">Uncharacterized protein</fullName>
    </submittedName>
</protein>
<name>A0A2T6CAT2_9RHOB</name>
<evidence type="ECO:0000313" key="1">
    <source>
        <dbReference type="EMBL" id="PTX72334.1"/>
    </source>
</evidence>
<dbReference type="AlphaFoldDB" id="A0A2T6CAT2"/>
<organism evidence="1 2">
    <name type="scientific">Sulfitobacter mediterraneus</name>
    <dbReference type="NCBI Taxonomy" id="83219"/>
    <lineage>
        <taxon>Bacteria</taxon>
        <taxon>Pseudomonadati</taxon>
        <taxon>Pseudomonadota</taxon>
        <taxon>Alphaproteobacteria</taxon>
        <taxon>Rhodobacterales</taxon>
        <taxon>Roseobacteraceae</taxon>
        <taxon>Sulfitobacter</taxon>
    </lineage>
</organism>